<gene>
    <name evidence="1" type="ORF">ESP51_08925</name>
</gene>
<evidence type="ECO:0000313" key="1">
    <source>
        <dbReference type="EMBL" id="RXZ70950.1"/>
    </source>
</evidence>
<sequence length="145" mass="16279">MTRLDANDAKRLPLTTDRAVQRRVAELLQGAIRRQWWTLYLDEDDVQLPLIMPMAGYPDRPDEPCGDEGTAAQLLANRLADIVDEVGAAQLIFAWERPGDAESTPADREWARELSEACRAVGLAVRAQLIVHDHGVRWFAPDDYA</sequence>
<dbReference type="RefSeq" id="WP_129520558.1">
    <property type="nucleotide sequence ID" value="NZ_SDPN01000013.1"/>
</dbReference>
<proteinExistence type="predicted"/>
<keyword evidence="2" id="KW-1185">Reference proteome</keyword>
<protein>
    <submittedName>
        <fullName evidence="1">Uncharacterized protein</fullName>
    </submittedName>
</protein>
<comment type="caution">
    <text evidence="1">The sequence shown here is derived from an EMBL/GenBank/DDBJ whole genome shotgun (WGS) entry which is preliminary data.</text>
</comment>
<evidence type="ECO:0000313" key="2">
    <source>
        <dbReference type="Proteomes" id="UP000293865"/>
    </source>
</evidence>
<dbReference type="OrthoDB" id="5123240at2"/>
<dbReference type="EMBL" id="SDPN01000013">
    <property type="protein sequence ID" value="RXZ70950.1"/>
    <property type="molecule type" value="Genomic_DNA"/>
</dbReference>
<dbReference type="AlphaFoldDB" id="A0A4Q2L251"/>
<organism evidence="1 2">
    <name type="scientific">Agromyces albus</name>
    <dbReference type="NCBI Taxonomy" id="205332"/>
    <lineage>
        <taxon>Bacteria</taxon>
        <taxon>Bacillati</taxon>
        <taxon>Actinomycetota</taxon>
        <taxon>Actinomycetes</taxon>
        <taxon>Micrococcales</taxon>
        <taxon>Microbacteriaceae</taxon>
        <taxon>Agromyces</taxon>
    </lineage>
</organism>
<name>A0A4Q2L251_9MICO</name>
<reference evidence="1 2" key="1">
    <citation type="submission" date="2019-01" db="EMBL/GenBank/DDBJ databases">
        <title>Agromyces.</title>
        <authorList>
            <person name="Li J."/>
        </authorList>
    </citation>
    <scope>NUCLEOTIDE SEQUENCE [LARGE SCALE GENOMIC DNA]</scope>
    <source>
        <strain evidence="1 2">DSM 15934</strain>
    </source>
</reference>
<dbReference type="Proteomes" id="UP000293865">
    <property type="component" value="Unassembled WGS sequence"/>
</dbReference>
<accession>A0A4Q2L251</accession>